<dbReference type="Pfam" id="PF11238">
    <property type="entry name" value="DUF3039"/>
    <property type="match status" value="1"/>
</dbReference>
<dbReference type="RefSeq" id="WP_154793263.1">
    <property type="nucleotide sequence ID" value="NZ_CACRYJ010000045.1"/>
</dbReference>
<evidence type="ECO:0000256" key="1">
    <source>
        <dbReference type="SAM" id="MobiDB-lite"/>
    </source>
</evidence>
<sequence length="119" mass="12401">MSEPLPPTQPQETERLSSGTGTDVLERAEVREEASPGDAERYAHYVKKEKITASAVSGAPVIALCGKVWTPNRDPSKFPICPACKEIFEGLTGGGGGKDGAGSESGGKGRGFFGFGSKK</sequence>
<feature type="region of interest" description="Disordered" evidence="1">
    <location>
        <begin position="92"/>
        <end position="119"/>
    </location>
</feature>
<dbReference type="InterPro" id="IPR021400">
    <property type="entry name" value="DUF3039"/>
</dbReference>
<dbReference type="AlphaFoldDB" id="A0A7M4DLK7"/>
<organism evidence="2 3">
    <name type="scientific">Occultella aeris</name>
    <dbReference type="NCBI Taxonomy" id="2761496"/>
    <lineage>
        <taxon>Bacteria</taxon>
        <taxon>Bacillati</taxon>
        <taxon>Actinomycetota</taxon>
        <taxon>Actinomycetes</taxon>
        <taxon>Micrococcales</taxon>
        <taxon>Ruaniaceae</taxon>
        <taxon>Occultella</taxon>
    </lineage>
</organism>
<comment type="caution">
    <text evidence="2">The sequence shown here is derived from an EMBL/GenBank/DDBJ whole genome shotgun (WGS) entry which is preliminary data.</text>
</comment>
<feature type="region of interest" description="Disordered" evidence="1">
    <location>
        <begin position="1"/>
        <end position="38"/>
    </location>
</feature>
<evidence type="ECO:0008006" key="4">
    <source>
        <dbReference type="Google" id="ProtNLM"/>
    </source>
</evidence>
<feature type="compositionally biased region" description="Basic and acidic residues" evidence="1">
    <location>
        <begin position="24"/>
        <end position="38"/>
    </location>
</feature>
<evidence type="ECO:0000313" key="3">
    <source>
        <dbReference type="Proteomes" id="UP000419743"/>
    </source>
</evidence>
<dbReference type="Proteomes" id="UP000419743">
    <property type="component" value="Unassembled WGS sequence"/>
</dbReference>
<proteinExistence type="predicted"/>
<reference evidence="2 3" key="1">
    <citation type="submission" date="2019-11" db="EMBL/GenBank/DDBJ databases">
        <authorList>
            <person name="Criscuolo A."/>
        </authorList>
    </citation>
    <scope>NUCLEOTIDE SEQUENCE [LARGE SCALE GENOMIC DNA]</scope>
    <source>
        <strain evidence="2">CIP111667</strain>
    </source>
</reference>
<dbReference type="EMBL" id="CACRYJ010000045">
    <property type="protein sequence ID" value="VZO38169.1"/>
    <property type="molecule type" value="Genomic_DNA"/>
</dbReference>
<gene>
    <name evidence="2" type="ORF">HALOF300_03024</name>
</gene>
<accession>A0A7M4DLK7</accession>
<name>A0A7M4DLK7_9MICO</name>
<keyword evidence="3" id="KW-1185">Reference proteome</keyword>
<protein>
    <recommendedName>
        <fullName evidence="4">DUF3039 domain-containing protein</fullName>
    </recommendedName>
</protein>
<evidence type="ECO:0000313" key="2">
    <source>
        <dbReference type="EMBL" id="VZO38169.1"/>
    </source>
</evidence>